<comment type="caution">
    <text evidence="4">The sequence shown here is derived from an EMBL/GenBank/DDBJ whole genome shotgun (WGS) entry which is preliminary data.</text>
</comment>
<dbReference type="SUPFAM" id="SSF53756">
    <property type="entry name" value="UDP-Glycosyltransferase/glycogen phosphorylase"/>
    <property type="match status" value="1"/>
</dbReference>
<reference evidence="4 5" key="1">
    <citation type="submission" date="2016-07" db="EMBL/GenBank/DDBJ databases">
        <title>Pervasive Adenine N6-methylation of Active Genes in Fungi.</title>
        <authorList>
            <consortium name="DOE Joint Genome Institute"/>
            <person name="Mondo S.J."/>
            <person name="Dannebaum R.O."/>
            <person name="Kuo R.C."/>
            <person name="Labutti K."/>
            <person name="Haridas S."/>
            <person name="Kuo A."/>
            <person name="Salamov A."/>
            <person name="Ahrendt S.R."/>
            <person name="Lipzen A."/>
            <person name="Sullivan W."/>
            <person name="Andreopoulos W.B."/>
            <person name="Clum A."/>
            <person name="Lindquist E."/>
            <person name="Daum C."/>
            <person name="Ramamoorthy G.K."/>
            <person name="Gryganskyi A."/>
            <person name="Culley D."/>
            <person name="Magnuson J.K."/>
            <person name="James T.Y."/>
            <person name="O'Malley M.A."/>
            <person name="Stajich J.E."/>
            <person name="Spatafora J.W."/>
            <person name="Visel A."/>
            <person name="Grigoriev I.V."/>
        </authorList>
    </citation>
    <scope>NUCLEOTIDE SEQUENCE [LARGE SCALE GENOMIC DNA]</scope>
    <source>
        <strain evidence="4 5">NRRL 1336</strain>
    </source>
</reference>
<dbReference type="Gene3D" id="3.30.70.1020">
    <property type="entry name" value="Trehalose-6-phosphate phosphatase related protein, domain 2"/>
    <property type="match status" value="1"/>
</dbReference>
<dbReference type="GO" id="GO:0005829">
    <property type="term" value="C:cytosol"/>
    <property type="evidence" value="ECO:0007669"/>
    <property type="project" value="TreeGrafter"/>
</dbReference>
<dbReference type="OrthoDB" id="755951at2759"/>
<comment type="similarity">
    <text evidence="1">In the N-terminal section; belongs to the glycosyltransferase 20 family.</text>
</comment>
<dbReference type="NCBIfam" id="TIGR01484">
    <property type="entry name" value="HAD-SF-IIB"/>
    <property type="match status" value="1"/>
</dbReference>
<dbReference type="Pfam" id="PF02358">
    <property type="entry name" value="Trehalose_PPase"/>
    <property type="match status" value="1"/>
</dbReference>
<evidence type="ECO:0000313" key="5">
    <source>
        <dbReference type="Proteomes" id="UP000193560"/>
    </source>
</evidence>
<dbReference type="InterPro" id="IPR006379">
    <property type="entry name" value="HAD-SF_hydro_IIB"/>
</dbReference>
<evidence type="ECO:0000256" key="2">
    <source>
        <dbReference type="ARBA" id="ARBA00006330"/>
    </source>
</evidence>
<protein>
    <submittedName>
        <fullName evidence="4">Glycosyltransferase family 20-domain-containing protein</fullName>
    </submittedName>
</protein>
<dbReference type="CDD" id="cd01627">
    <property type="entry name" value="HAD_TPP"/>
    <property type="match status" value="1"/>
</dbReference>
<dbReference type="GO" id="GO:0005946">
    <property type="term" value="C:alpha,alpha-trehalose-phosphate synthase complex (UDP-forming)"/>
    <property type="evidence" value="ECO:0007669"/>
    <property type="project" value="TreeGrafter"/>
</dbReference>
<dbReference type="GO" id="GO:0005992">
    <property type="term" value="P:trehalose biosynthetic process"/>
    <property type="evidence" value="ECO:0007669"/>
    <property type="project" value="InterPro"/>
</dbReference>
<dbReference type="SUPFAM" id="SSF56784">
    <property type="entry name" value="HAD-like"/>
    <property type="match status" value="1"/>
</dbReference>
<dbReference type="Proteomes" id="UP000193560">
    <property type="component" value="Unassembled WGS sequence"/>
</dbReference>
<evidence type="ECO:0000256" key="1">
    <source>
        <dbReference type="ARBA" id="ARBA00005409"/>
    </source>
</evidence>
<proteinExistence type="inferred from homology"/>
<dbReference type="InterPro" id="IPR003337">
    <property type="entry name" value="Trehalose_PPase"/>
</dbReference>
<organism evidence="4 5">
    <name type="scientific">Absidia repens</name>
    <dbReference type="NCBI Taxonomy" id="90262"/>
    <lineage>
        <taxon>Eukaryota</taxon>
        <taxon>Fungi</taxon>
        <taxon>Fungi incertae sedis</taxon>
        <taxon>Mucoromycota</taxon>
        <taxon>Mucoromycotina</taxon>
        <taxon>Mucoromycetes</taxon>
        <taxon>Mucorales</taxon>
        <taxon>Cunninghamellaceae</taxon>
        <taxon>Absidia</taxon>
    </lineage>
</organism>
<keyword evidence="5" id="KW-1185">Reference proteome</keyword>
<dbReference type="FunFam" id="3.30.70.1020:FF:000002">
    <property type="entry name" value="Trehalose-6-phosphate synthase 2"/>
    <property type="match status" value="1"/>
</dbReference>
<dbReference type="PANTHER" id="PTHR10788:SF123">
    <property type="entry name" value="TREHALOSE-PHOSPHATASE"/>
    <property type="match status" value="1"/>
</dbReference>
<evidence type="ECO:0000256" key="3">
    <source>
        <dbReference type="SAM" id="MobiDB-lite"/>
    </source>
</evidence>
<feature type="compositionally biased region" description="Basic and acidic residues" evidence="3">
    <location>
        <begin position="85"/>
        <end position="94"/>
    </location>
</feature>
<dbReference type="InterPro" id="IPR001830">
    <property type="entry name" value="Glyco_trans_20"/>
</dbReference>
<dbReference type="NCBIfam" id="TIGR00685">
    <property type="entry name" value="T6PP"/>
    <property type="match status" value="1"/>
</dbReference>
<dbReference type="NCBIfam" id="NF011071">
    <property type="entry name" value="PRK14501.1"/>
    <property type="match status" value="1"/>
</dbReference>
<comment type="similarity">
    <text evidence="2">In the C-terminal section; belongs to the trehalose phosphatase family.</text>
</comment>
<feature type="region of interest" description="Disordered" evidence="3">
    <location>
        <begin position="79"/>
        <end position="110"/>
    </location>
</feature>
<dbReference type="InterPro" id="IPR023214">
    <property type="entry name" value="HAD_sf"/>
</dbReference>
<dbReference type="Gene3D" id="3.40.50.2000">
    <property type="entry name" value="Glycogen Phosphorylase B"/>
    <property type="match status" value="2"/>
</dbReference>
<dbReference type="STRING" id="90262.A0A1X2IEH2"/>
<accession>A0A1X2IEH2</accession>
<dbReference type="AlphaFoldDB" id="A0A1X2IEH2"/>
<dbReference type="Pfam" id="PF00982">
    <property type="entry name" value="Glyco_transf_20"/>
    <property type="match status" value="1"/>
</dbReference>
<name>A0A1X2IEH2_9FUNG</name>
<dbReference type="FunFam" id="3.40.50.1000:FF:000052">
    <property type="entry name" value="Alpha,alpha-trehalose-phosphate synthase [UDP-forming] 6"/>
    <property type="match status" value="1"/>
</dbReference>
<dbReference type="GO" id="GO:0004805">
    <property type="term" value="F:trehalose-phosphatase activity"/>
    <property type="evidence" value="ECO:0007669"/>
    <property type="project" value="TreeGrafter"/>
</dbReference>
<dbReference type="GO" id="GO:0003825">
    <property type="term" value="F:alpha,alpha-trehalose-phosphate synthase (UDP-forming) activity"/>
    <property type="evidence" value="ECO:0007669"/>
    <property type="project" value="TreeGrafter"/>
</dbReference>
<dbReference type="EMBL" id="MCGE01000013">
    <property type="protein sequence ID" value="ORZ15110.1"/>
    <property type="molecule type" value="Genomic_DNA"/>
</dbReference>
<dbReference type="InterPro" id="IPR036412">
    <property type="entry name" value="HAD-like_sf"/>
</dbReference>
<sequence length="853" mass="97372">MVHRDSQVIDREQLQSLLMAEGEEHAKIEGKVIAVVNHLPFHFVVPMTQQEKIAELNRMEEQHKRHQQHDHFKRNSQYLKQQSAQHERTDKQLQPEEDEQHAPISNLARRRSLIPSLGQSDLWDITPRSGHSAIYSGIESMKKHYDTLVIGSTGQIKSELTDQEVPLEDIPDVQKNSLTQMLRHRHHMVPIFLNNEDASGHYEGYCKQVLWPLFHYVMWDENIDELKYWDNYVSVNQSFANTIAENYEPGDLVWIQDYHLLLVPQMLRQLKPEVLTGLFIHTPFPSSEMFRCLPHRREILNGMLSANLVGFQTYNYARHFSSNCTRILGYECTPAGVEAKNGTVTLGIYPVGIDVERTRMNCKRPNVAPKVKAIRERYAGKYIIVGRDKLDPMKGLLQKLEAFEKFLYDYPEWQDKVVLIQVTSPGVIQVPKMEAKVAEAVNRINTQFGSIEFTPVNHYHQHIDRDEFYALLTAADVGLVTPVCDGMNTTSFEYVIAQEERHGPLILSEFTGTARSMGAAIIVNPWDYSWVSNAINECLIMSDADKAEKAKQLENFVNTHTANYWATALVNNLVACPKGTFGGKSTKLDSKRLLIEYQNISKSLFFFDYDGTLTPIVNSPEDAKPSPQMKAALKQLCDESSNAVWVISGRDQKALEEWLGDIPQLGLTAEHGCFTRFPGNAHWVNNIDRVDMSWKDDVREIFQYYTERTPGSLIEEKRGSLTWHYRMTEPESFGEFQAKECQNHLENAIVPKLPVEILIGKKNLEVRPTLINKGEAIKTAMAQTTNAGFLMCAGDDRTDEDMFKVLKKQITSGASDKILFTVSVGPNDKKTMADWYVETCQDLIDTLSILKKK</sequence>
<dbReference type="PANTHER" id="PTHR10788">
    <property type="entry name" value="TREHALOSE-6-PHOSPHATE SYNTHASE"/>
    <property type="match status" value="1"/>
</dbReference>
<dbReference type="Gene3D" id="3.40.50.1000">
    <property type="entry name" value="HAD superfamily/HAD-like"/>
    <property type="match status" value="1"/>
</dbReference>
<evidence type="ECO:0000313" key="4">
    <source>
        <dbReference type="EMBL" id="ORZ15110.1"/>
    </source>
</evidence>
<gene>
    <name evidence="4" type="ORF">BCR42DRAFT_416432</name>
</gene>
<dbReference type="CDD" id="cd03788">
    <property type="entry name" value="GT20_TPS"/>
    <property type="match status" value="1"/>
</dbReference>
<dbReference type="FunFam" id="3.40.50.2000:FF:000036">
    <property type="entry name" value="Alpha,alpha-trehalose-phosphate synthase subunit Tps2"/>
    <property type="match status" value="1"/>
</dbReference>
<keyword evidence="4" id="KW-0808">Transferase</keyword>